<dbReference type="OrthoDB" id="9813151at2"/>
<gene>
    <name evidence="1" type="ORF">NCTC9810_00521</name>
</gene>
<dbReference type="AlphaFoldDB" id="A0A380WTB6"/>
<sequence length="146" mass="17760">MNIKEYLDREKNIFDLSKEMITDDIGLNYMIGYREGYKEAYNQVRKILKNLSWLLIPEYIFHQIDLWDLVYIINQFEYTDEEIDTLIKVKKADFDMYIKLGEKYSEDIKESIYDQFYSMDKTKSRTFINELLNKITMDKKLSKLKN</sequence>
<evidence type="ECO:0000313" key="1">
    <source>
        <dbReference type="EMBL" id="SUU92196.1"/>
    </source>
</evidence>
<evidence type="ECO:0000313" key="2">
    <source>
        <dbReference type="Proteomes" id="UP000255124"/>
    </source>
</evidence>
<accession>A0A380WTB6</accession>
<dbReference type="RefSeq" id="WP_115595078.1">
    <property type="nucleotide sequence ID" value="NZ_UFTA01000002.1"/>
</dbReference>
<protein>
    <submittedName>
        <fullName evidence="1">Uncharacterized protein</fullName>
    </submittedName>
</protein>
<name>A0A380WTB6_9FIRM</name>
<reference evidence="1 2" key="1">
    <citation type="submission" date="2018-06" db="EMBL/GenBank/DDBJ databases">
        <authorList>
            <consortium name="Pathogen Informatics"/>
            <person name="Doyle S."/>
        </authorList>
    </citation>
    <scope>NUCLEOTIDE SEQUENCE [LARGE SCALE GENOMIC DNA]</scope>
    <source>
        <strain evidence="1 2">NCTC9810</strain>
    </source>
</reference>
<organism evidence="1 2">
    <name type="scientific">Anaerococcus octavius</name>
    <dbReference type="NCBI Taxonomy" id="54007"/>
    <lineage>
        <taxon>Bacteria</taxon>
        <taxon>Bacillati</taxon>
        <taxon>Bacillota</taxon>
        <taxon>Tissierellia</taxon>
        <taxon>Tissierellales</taxon>
        <taxon>Peptoniphilaceae</taxon>
        <taxon>Anaerococcus</taxon>
    </lineage>
</organism>
<dbReference type="EMBL" id="UFTA01000002">
    <property type="protein sequence ID" value="SUU92196.1"/>
    <property type="molecule type" value="Genomic_DNA"/>
</dbReference>
<dbReference type="Proteomes" id="UP000255124">
    <property type="component" value="Unassembled WGS sequence"/>
</dbReference>
<proteinExistence type="predicted"/>